<evidence type="ECO:0000313" key="4">
    <source>
        <dbReference type="EMBL" id="NML99012.1"/>
    </source>
</evidence>
<dbReference type="GO" id="GO:0005829">
    <property type="term" value="C:cytosol"/>
    <property type="evidence" value="ECO:0007669"/>
    <property type="project" value="TreeGrafter"/>
</dbReference>
<dbReference type="GO" id="GO:0003955">
    <property type="term" value="F:NAD(P)H dehydrogenase (quinone) activity"/>
    <property type="evidence" value="ECO:0007669"/>
    <property type="project" value="TreeGrafter"/>
</dbReference>
<evidence type="ECO:0000256" key="2">
    <source>
        <dbReference type="ARBA" id="ARBA00023002"/>
    </source>
</evidence>
<dbReference type="AlphaFoldDB" id="A0A848ICW2"/>
<name>A0A848ICW2_9BURK</name>
<dbReference type="Gene3D" id="3.40.50.360">
    <property type="match status" value="1"/>
</dbReference>
<evidence type="ECO:0000313" key="5">
    <source>
        <dbReference type="Proteomes" id="UP000544134"/>
    </source>
</evidence>
<evidence type="ECO:0000259" key="3">
    <source>
        <dbReference type="Pfam" id="PF02525"/>
    </source>
</evidence>
<dbReference type="InterPro" id="IPR003680">
    <property type="entry name" value="Flavodoxin_fold"/>
</dbReference>
<dbReference type="InterPro" id="IPR029039">
    <property type="entry name" value="Flavoprotein-like_sf"/>
</dbReference>
<evidence type="ECO:0000256" key="1">
    <source>
        <dbReference type="ARBA" id="ARBA00006252"/>
    </source>
</evidence>
<dbReference type="Pfam" id="PF02525">
    <property type="entry name" value="Flavodoxin_2"/>
    <property type="match status" value="1"/>
</dbReference>
<sequence length="242" mass="27182">MKVLIVHAHPEPQSFTASMQCHAVETLQAHGHEVMVSDLYAMNWNPVASATDFGVRKNSDYLVYALEQRENVAAGAIAPDIRTELDKLLVCDLIIFSFPLFWCSVPAIMKGWLDRVLVSGKVYGGQRFYDRGGMRGKRALLAYTCGGRDFMFDAHGVHGEMDLMLRHMLRGTLGYAGFDVLPSFVAYHVPYITPGEREAMLGRYGDYLTKLDQLKPLSFPSLDDFDAEMAPRVRDPQVTEQN</sequence>
<dbReference type="Proteomes" id="UP000544134">
    <property type="component" value="Unassembled WGS sequence"/>
</dbReference>
<accession>A0A848ICW2</accession>
<gene>
    <name evidence="4" type="ORF">HHL24_13800</name>
</gene>
<dbReference type="RefSeq" id="WP_169486012.1">
    <property type="nucleotide sequence ID" value="NZ_JABBGJ010000013.1"/>
</dbReference>
<dbReference type="EMBL" id="JABBGJ010000013">
    <property type="protein sequence ID" value="NML99012.1"/>
    <property type="molecule type" value="Genomic_DNA"/>
</dbReference>
<dbReference type="InterPro" id="IPR051545">
    <property type="entry name" value="NAD(P)H_dehydrogenase_qn"/>
</dbReference>
<proteinExistence type="inferred from homology"/>
<organism evidence="4 5">
    <name type="scientific">Paraburkholderia polaris</name>
    <dbReference type="NCBI Taxonomy" id="2728848"/>
    <lineage>
        <taxon>Bacteria</taxon>
        <taxon>Pseudomonadati</taxon>
        <taxon>Pseudomonadota</taxon>
        <taxon>Betaproteobacteria</taxon>
        <taxon>Burkholderiales</taxon>
        <taxon>Burkholderiaceae</taxon>
        <taxon>Paraburkholderia</taxon>
    </lineage>
</organism>
<keyword evidence="2" id="KW-0560">Oxidoreductase</keyword>
<dbReference type="SUPFAM" id="SSF52218">
    <property type="entry name" value="Flavoproteins"/>
    <property type="match status" value="1"/>
</dbReference>
<keyword evidence="5" id="KW-1185">Reference proteome</keyword>
<feature type="domain" description="Flavodoxin-like fold" evidence="3">
    <location>
        <begin position="1"/>
        <end position="206"/>
    </location>
</feature>
<dbReference type="PANTHER" id="PTHR10204">
    <property type="entry name" value="NAD P H OXIDOREDUCTASE-RELATED"/>
    <property type="match status" value="1"/>
</dbReference>
<comment type="similarity">
    <text evidence="1">Belongs to the NAD(P)H dehydrogenase (quinone) family.</text>
</comment>
<dbReference type="PANTHER" id="PTHR10204:SF34">
    <property type="entry name" value="NAD(P)H DEHYDROGENASE [QUINONE] 1 ISOFORM 1"/>
    <property type="match status" value="1"/>
</dbReference>
<reference evidence="4 5" key="1">
    <citation type="submission" date="2020-04" db="EMBL/GenBank/DDBJ databases">
        <title>Paraburkholderia sp. RP-4-7 isolated from soil.</title>
        <authorList>
            <person name="Dahal R.H."/>
        </authorList>
    </citation>
    <scope>NUCLEOTIDE SEQUENCE [LARGE SCALE GENOMIC DNA]</scope>
    <source>
        <strain evidence="4 5">RP-4-7</strain>
    </source>
</reference>
<comment type="caution">
    <text evidence="4">The sequence shown here is derived from an EMBL/GenBank/DDBJ whole genome shotgun (WGS) entry which is preliminary data.</text>
</comment>
<protein>
    <submittedName>
        <fullName evidence="4">NAD(P)H-dependent oxidoreductase</fullName>
    </submittedName>
</protein>